<evidence type="ECO:0000313" key="2">
    <source>
        <dbReference type="Proteomes" id="UP000297472"/>
    </source>
</evidence>
<protein>
    <submittedName>
        <fullName evidence="1">Uncharacterized protein</fullName>
    </submittedName>
</protein>
<accession>A0A4Y8JRC9</accession>
<dbReference type="AlphaFoldDB" id="A0A4Y8JRC9"/>
<organism evidence="1 2">
    <name type="scientific">Cryobacterium cryoconiti</name>
    <dbReference type="NCBI Taxonomy" id="1259239"/>
    <lineage>
        <taxon>Bacteria</taxon>
        <taxon>Bacillati</taxon>
        <taxon>Actinomycetota</taxon>
        <taxon>Actinomycetes</taxon>
        <taxon>Micrococcales</taxon>
        <taxon>Microbacteriaceae</taxon>
        <taxon>Cryobacterium</taxon>
    </lineage>
</organism>
<reference evidence="1 2" key="1">
    <citation type="submission" date="2019-03" db="EMBL/GenBank/DDBJ databases">
        <title>Genomics of glacier-inhabiting Cryobacterium strains.</title>
        <authorList>
            <person name="Liu Q."/>
            <person name="Xin Y.-H."/>
        </authorList>
    </citation>
    <scope>NUCLEOTIDE SEQUENCE [LARGE SCALE GENOMIC DNA]</scope>
    <source>
        <strain evidence="1 2">TMT1-51</strain>
    </source>
</reference>
<proteinExistence type="predicted"/>
<evidence type="ECO:0000313" key="1">
    <source>
        <dbReference type="EMBL" id="TFD27478.1"/>
    </source>
</evidence>
<dbReference type="EMBL" id="SOHA01000039">
    <property type="protein sequence ID" value="TFD27478.1"/>
    <property type="molecule type" value="Genomic_DNA"/>
</dbReference>
<comment type="caution">
    <text evidence="1">The sequence shown here is derived from an EMBL/GenBank/DDBJ whole genome shotgun (WGS) entry which is preliminary data.</text>
</comment>
<sequence>MIGEQLDTTVLATLDFEVACDSAHHDKVAEFHEGPAAYLMFLPCGLSGFRCAKIIDQMRADGVASCLCTQSMHSFDEFTLFQLNTPVVSA</sequence>
<gene>
    <name evidence="1" type="ORF">E3T49_13115</name>
</gene>
<keyword evidence="2" id="KW-1185">Reference proteome</keyword>
<dbReference type="RefSeq" id="WP_134425348.1">
    <property type="nucleotide sequence ID" value="NZ_SOHA01000039.1"/>
</dbReference>
<name>A0A4Y8JRC9_9MICO</name>
<dbReference type="Proteomes" id="UP000297472">
    <property type="component" value="Unassembled WGS sequence"/>
</dbReference>